<dbReference type="Proteomes" id="UP000887013">
    <property type="component" value="Unassembled WGS sequence"/>
</dbReference>
<feature type="region of interest" description="Disordered" evidence="1">
    <location>
        <begin position="41"/>
        <end position="61"/>
    </location>
</feature>
<gene>
    <name evidence="2" type="ORF">NPIL_111671</name>
</gene>
<evidence type="ECO:0000256" key="1">
    <source>
        <dbReference type="SAM" id="MobiDB-lite"/>
    </source>
</evidence>
<evidence type="ECO:0000313" key="3">
    <source>
        <dbReference type="Proteomes" id="UP000887013"/>
    </source>
</evidence>
<sequence length="96" mass="10546">MDDDLTGADSLSKSKDTHQQFISLLDRGEKITSIIKKAGGDGKVDGVEKTQNRDSQERRDFEQGKCEFMENLTPGLNANKKKIVIRIGKIGPAILG</sequence>
<organism evidence="2 3">
    <name type="scientific">Nephila pilipes</name>
    <name type="common">Giant wood spider</name>
    <name type="synonym">Nephila maculata</name>
    <dbReference type="NCBI Taxonomy" id="299642"/>
    <lineage>
        <taxon>Eukaryota</taxon>
        <taxon>Metazoa</taxon>
        <taxon>Ecdysozoa</taxon>
        <taxon>Arthropoda</taxon>
        <taxon>Chelicerata</taxon>
        <taxon>Arachnida</taxon>
        <taxon>Araneae</taxon>
        <taxon>Araneomorphae</taxon>
        <taxon>Entelegynae</taxon>
        <taxon>Araneoidea</taxon>
        <taxon>Nephilidae</taxon>
        <taxon>Nephila</taxon>
    </lineage>
</organism>
<evidence type="ECO:0000313" key="2">
    <source>
        <dbReference type="EMBL" id="GFU52686.1"/>
    </source>
</evidence>
<keyword evidence="3" id="KW-1185">Reference proteome</keyword>
<dbReference type="AlphaFoldDB" id="A0A8X6R6Z9"/>
<accession>A0A8X6R6Z9</accession>
<reference evidence="2" key="1">
    <citation type="submission" date="2020-08" db="EMBL/GenBank/DDBJ databases">
        <title>Multicomponent nature underlies the extraordinary mechanical properties of spider dragline silk.</title>
        <authorList>
            <person name="Kono N."/>
            <person name="Nakamura H."/>
            <person name="Mori M."/>
            <person name="Yoshida Y."/>
            <person name="Ohtoshi R."/>
            <person name="Malay A.D."/>
            <person name="Moran D.A.P."/>
            <person name="Tomita M."/>
            <person name="Numata K."/>
            <person name="Arakawa K."/>
        </authorList>
    </citation>
    <scope>NUCLEOTIDE SEQUENCE</scope>
</reference>
<protein>
    <submittedName>
        <fullName evidence="2">Uncharacterized protein</fullName>
    </submittedName>
</protein>
<proteinExistence type="predicted"/>
<name>A0A8X6R6Z9_NEPPI</name>
<comment type="caution">
    <text evidence="2">The sequence shown here is derived from an EMBL/GenBank/DDBJ whole genome shotgun (WGS) entry which is preliminary data.</text>
</comment>
<dbReference type="EMBL" id="BMAW01038596">
    <property type="protein sequence ID" value="GFU52686.1"/>
    <property type="molecule type" value="Genomic_DNA"/>
</dbReference>